<feature type="compositionally biased region" description="Basic and acidic residues" evidence="1">
    <location>
        <begin position="17"/>
        <end position="37"/>
    </location>
</feature>
<sequence>QTPRRLPAAELGARPGADVRARLDLPSRPARVPDRFDHRRSRPLHRDGDHLERPRLRRPGGRRGAGGDQLGVPGVHVRRPGLVLPLGPARLARPRADHHRGLAVADREVGPDLPRHPAARRVPDPPLRGESQGTRVVRVQVPAEDRPVGPLRTAVHHRDPLRPPGRPDHLEPDGRGADRHPAAGVLRDHVGWRLRPRCRDGARLRAHHHPRVHRGRQQL</sequence>
<gene>
    <name evidence="2" type="primary">ACR3(1)</name>
</gene>
<feature type="non-terminal residue" evidence="2">
    <location>
        <position position="219"/>
    </location>
</feature>
<feature type="region of interest" description="Disordered" evidence="1">
    <location>
        <begin position="107"/>
        <end position="133"/>
    </location>
</feature>
<feature type="region of interest" description="Disordered" evidence="1">
    <location>
        <begin position="145"/>
        <end position="184"/>
    </location>
</feature>
<accession>L7ZBR9</accession>
<organism evidence="2">
    <name type="scientific">Rhodococcus sp. 30AAIII</name>
    <dbReference type="NCBI Taxonomy" id="1183772"/>
    <lineage>
        <taxon>Bacteria</taxon>
        <taxon>Bacillati</taxon>
        <taxon>Actinomycetota</taxon>
        <taxon>Actinomycetes</taxon>
        <taxon>Mycobacteriales</taxon>
        <taxon>Nocardiaceae</taxon>
        <taxon>Rhodococcus</taxon>
    </lineage>
</organism>
<name>L7ZBR9_9NOCA</name>
<evidence type="ECO:0000313" key="2">
    <source>
        <dbReference type="EMBL" id="AGE12000.1"/>
    </source>
</evidence>
<feature type="compositionally biased region" description="Basic and acidic residues" evidence="1">
    <location>
        <begin position="44"/>
        <end position="54"/>
    </location>
</feature>
<evidence type="ECO:0000256" key="1">
    <source>
        <dbReference type="SAM" id="MobiDB-lite"/>
    </source>
</evidence>
<protein>
    <submittedName>
        <fullName evidence="2">Arsenite efflux pump</fullName>
    </submittedName>
</protein>
<feature type="non-terminal residue" evidence="2">
    <location>
        <position position="1"/>
    </location>
</feature>
<dbReference type="EMBL" id="JQ080828">
    <property type="protein sequence ID" value="AGE12000.1"/>
    <property type="molecule type" value="Genomic_DNA"/>
</dbReference>
<feature type="compositionally biased region" description="Basic and acidic residues" evidence="1">
    <location>
        <begin position="156"/>
        <end position="184"/>
    </location>
</feature>
<proteinExistence type="predicted"/>
<feature type="region of interest" description="Disordered" evidence="1">
    <location>
        <begin position="1"/>
        <end position="74"/>
    </location>
</feature>
<dbReference type="AlphaFoldDB" id="L7ZBR9"/>
<reference evidence="2" key="1">
    <citation type="journal article" date="2015" name="Environ. Sci. Pollut. Res. Int.">
        <title>Determination of physiological, taxonomic, and molecular characteristics of a cultivable arsenic-resistant bacterial community.</title>
        <authorList>
            <person name="Cordi A."/>
            <person name="Pagnout C."/>
            <person name="Devin S."/>
            <person name="Poirel J."/>
            <person name="Billard P."/>
            <person name="Dollard M.A."/>
            <person name="Bauda P."/>
        </authorList>
    </citation>
    <scope>NUCLEOTIDE SEQUENCE</scope>
    <source>
        <strain evidence="2">30AAIII</strain>
    </source>
</reference>